<reference evidence="1 2" key="1">
    <citation type="submission" date="2018-06" db="EMBL/GenBank/DDBJ databases">
        <authorList>
            <consortium name="Pathogen Informatics"/>
            <person name="Doyle S."/>
        </authorList>
    </citation>
    <scope>NUCLEOTIDE SEQUENCE [LARGE SCALE GENOMIC DNA]</scope>
    <source>
        <strain evidence="1 2">NCTC8081</strain>
    </source>
</reference>
<dbReference type="Proteomes" id="UP000250234">
    <property type="component" value="Unassembled WGS sequence"/>
</dbReference>
<proteinExistence type="predicted"/>
<evidence type="ECO:0000313" key="2">
    <source>
        <dbReference type="Proteomes" id="UP000250234"/>
    </source>
</evidence>
<dbReference type="EMBL" id="UAWO01000002">
    <property type="protein sequence ID" value="SQC08796.1"/>
    <property type="molecule type" value="Genomic_DNA"/>
</dbReference>
<protein>
    <submittedName>
        <fullName evidence="1">Protein of uncharacterized function (DUF3800)</fullName>
    </submittedName>
</protein>
<dbReference type="AlphaFoldDB" id="A0A2X3CAD5"/>
<organism evidence="1 2">
    <name type="scientific">Clostridium perfringens</name>
    <dbReference type="NCBI Taxonomy" id="1502"/>
    <lineage>
        <taxon>Bacteria</taxon>
        <taxon>Bacillati</taxon>
        <taxon>Bacillota</taxon>
        <taxon>Clostridia</taxon>
        <taxon>Eubacteriales</taxon>
        <taxon>Clostridiaceae</taxon>
        <taxon>Clostridium</taxon>
    </lineage>
</organism>
<dbReference type="InterPro" id="IPR024524">
    <property type="entry name" value="DUF3800"/>
</dbReference>
<sequence length="284" mass="33799">MKSLVIYCDESIKRGQYFSNFYGGALVNEIDINYVINELRKAKMETELKGELKWTNMSSLVLDKYKIFIDKFFDLIEEDKLKVRIMFKKESFKTIGLTLEQEEQEFYILYYQFLKNIFGLEYCNPTNEEVKLKVFFDKLPNKKCENERFKKYIRNLENTPNFKKANIRINKEDIADVDSKKHLILQGVDIVLGAIKFKLNDEHKIKPLGSRTRGKKTIAKEKLYKHIHQRIIKLYPNFNIGISTGMKSDNTNKWNHKYRHWNFISKEYEIDESKIKNKSPISST</sequence>
<dbReference type="RefSeq" id="WP_111946262.1">
    <property type="nucleotide sequence ID" value="NZ_CATNYA010000033.1"/>
</dbReference>
<name>A0A2X3CAD5_CLOPF</name>
<dbReference type="Pfam" id="PF12686">
    <property type="entry name" value="DUF3800"/>
    <property type="match status" value="1"/>
</dbReference>
<gene>
    <name evidence="1" type="ORF">NCTC8081_02755</name>
</gene>
<accession>A0A2X3CAD5</accession>
<evidence type="ECO:0000313" key="1">
    <source>
        <dbReference type="EMBL" id="SQC08796.1"/>
    </source>
</evidence>